<comment type="caution">
    <text evidence="2">The sequence shown here is derived from an EMBL/GenBank/DDBJ whole genome shotgun (WGS) entry which is preliminary data.</text>
</comment>
<dbReference type="NCBIfam" id="NF033212">
    <property type="entry name" value="SapB_AmfS_lanti"/>
    <property type="match status" value="1"/>
</dbReference>
<sequence>MTLLDLQKMDVPETTGGGGGGGDESSVSLLLCDKHSSHSNLLCL</sequence>
<evidence type="ECO:0008006" key="4">
    <source>
        <dbReference type="Google" id="ProtNLM"/>
    </source>
</evidence>
<dbReference type="NCBIfam" id="NF038159">
    <property type="entry name" value="lanthi_III_b"/>
    <property type="match status" value="1"/>
</dbReference>
<gene>
    <name evidence="2" type="ORF">GCM10010394_36080</name>
</gene>
<dbReference type="EMBL" id="BAAACA010000019">
    <property type="protein sequence ID" value="GAA0603256.1"/>
    <property type="molecule type" value="Genomic_DNA"/>
</dbReference>
<protein>
    <recommendedName>
        <fullName evidence="4">SapB/AmfS family lantipeptide</fullName>
    </recommendedName>
</protein>
<name>A0ABN1G3V7_9ACTN</name>
<evidence type="ECO:0000313" key="3">
    <source>
        <dbReference type="Proteomes" id="UP001500668"/>
    </source>
</evidence>
<proteinExistence type="predicted"/>
<organism evidence="2 3">
    <name type="scientific">Streptomyces crystallinus</name>
    <dbReference type="NCBI Taxonomy" id="68191"/>
    <lineage>
        <taxon>Bacteria</taxon>
        <taxon>Bacillati</taxon>
        <taxon>Actinomycetota</taxon>
        <taxon>Actinomycetes</taxon>
        <taxon>Kitasatosporales</taxon>
        <taxon>Streptomycetaceae</taxon>
        <taxon>Streptomyces</taxon>
    </lineage>
</organism>
<keyword evidence="3" id="KW-1185">Reference proteome</keyword>
<evidence type="ECO:0000313" key="2">
    <source>
        <dbReference type="EMBL" id="GAA0603256.1"/>
    </source>
</evidence>
<feature type="region of interest" description="Disordered" evidence="1">
    <location>
        <begin position="1"/>
        <end position="23"/>
    </location>
</feature>
<dbReference type="Proteomes" id="UP001500668">
    <property type="component" value="Unassembled WGS sequence"/>
</dbReference>
<accession>A0ABN1G3V7</accession>
<evidence type="ECO:0000256" key="1">
    <source>
        <dbReference type="SAM" id="MobiDB-lite"/>
    </source>
</evidence>
<dbReference type="InterPro" id="IPR045825">
    <property type="entry name" value="RamS"/>
</dbReference>
<reference evidence="2 3" key="1">
    <citation type="journal article" date="2019" name="Int. J. Syst. Evol. Microbiol.">
        <title>The Global Catalogue of Microorganisms (GCM) 10K type strain sequencing project: providing services to taxonomists for standard genome sequencing and annotation.</title>
        <authorList>
            <consortium name="The Broad Institute Genomics Platform"/>
            <consortium name="The Broad Institute Genome Sequencing Center for Infectious Disease"/>
            <person name="Wu L."/>
            <person name="Ma J."/>
        </authorList>
    </citation>
    <scope>NUCLEOTIDE SEQUENCE [LARGE SCALE GENOMIC DNA]</scope>
    <source>
        <strain evidence="2 3">JCM 5067</strain>
    </source>
</reference>
<dbReference type="Pfam" id="PF19402">
    <property type="entry name" value="RamS"/>
    <property type="match status" value="1"/>
</dbReference>
<dbReference type="RefSeq" id="WP_344074708.1">
    <property type="nucleotide sequence ID" value="NZ_BAAACA010000019.1"/>
</dbReference>